<dbReference type="SUPFAM" id="SSF46557">
    <property type="entry name" value="GreA transcript cleavage protein, N-terminal domain"/>
    <property type="match status" value="1"/>
</dbReference>
<dbReference type="NCBIfam" id="NF001263">
    <property type="entry name" value="PRK00226.1-4"/>
    <property type="match status" value="1"/>
</dbReference>
<dbReference type="InterPro" id="IPR023459">
    <property type="entry name" value="Tscrpt_elong_fac_GreA/B_fam"/>
</dbReference>
<dbReference type="InterPro" id="IPR022691">
    <property type="entry name" value="Tscrpt_elong_fac_GreA/B_N"/>
</dbReference>
<evidence type="ECO:0000313" key="13">
    <source>
        <dbReference type="EMBL" id="SDM39816.1"/>
    </source>
</evidence>
<dbReference type="Gene3D" id="3.10.50.30">
    <property type="entry name" value="Transcription elongation factor, GreA/GreB, C-terminal domain"/>
    <property type="match status" value="1"/>
</dbReference>
<dbReference type="InterPro" id="IPR018151">
    <property type="entry name" value="TF_GreA/GreB_CS"/>
</dbReference>
<dbReference type="Pfam" id="PF03449">
    <property type="entry name" value="GreA_GreB_N"/>
    <property type="match status" value="1"/>
</dbReference>
<dbReference type="PROSITE" id="PS00829">
    <property type="entry name" value="GREAB_1"/>
    <property type="match status" value="1"/>
</dbReference>
<dbReference type="PIRSF" id="PIRSF006092">
    <property type="entry name" value="GreA_GreB"/>
    <property type="match status" value="1"/>
</dbReference>
<dbReference type="GO" id="GO:0032784">
    <property type="term" value="P:regulation of DNA-templated transcription elongation"/>
    <property type="evidence" value="ECO:0007669"/>
    <property type="project" value="UniProtKB-UniRule"/>
</dbReference>
<evidence type="ECO:0000256" key="5">
    <source>
        <dbReference type="ARBA" id="ARBA00023125"/>
    </source>
</evidence>
<dbReference type="InterPro" id="IPR036953">
    <property type="entry name" value="GreA/GreB_C_sf"/>
</dbReference>
<evidence type="ECO:0000256" key="4">
    <source>
        <dbReference type="ARBA" id="ARBA00023054"/>
    </source>
</evidence>
<reference evidence="13 14" key="1">
    <citation type="submission" date="2016-10" db="EMBL/GenBank/DDBJ databases">
        <authorList>
            <person name="de Groot N.N."/>
        </authorList>
    </citation>
    <scope>NUCLEOTIDE SEQUENCE [LARGE SCALE GENOMIC DNA]</scope>
    <source>
        <strain evidence="13 14">SLAS-1</strain>
    </source>
</reference>
<organism evidence="13 14">
    <name type="scientific">Halarsenatibacter silvermanii</name>
    <dbReference type="NCBI Taxonomy" id="321763"/>
    <lineage>
        <taxon>Bacteria</taxon>
        <taxon>Bacillati</taxon>
        <taxon>Bacillota</taxon>
        <taxon>Clostridia</taxon>
        <taxon>Halanaerobiales</taxon>
        <taxon>Halarsenatibacteraceae</taxon>
        <taxon>Halarsenatibacter</taxon>
    </lineage>
</organism>
<keyword evidence="4 9" id="KW-0175">Coiled coil</keyword>
<dbReference type="InterPro" id="IPR001437">
    <property type="entry name" value="Tscrpt_elong_fac_GreA/B_C"/>
</dbReference>
<dbReference type="STRING" id="321763.SAMN04488692_1322"/>
<dbReference type="HAMAP" id="MF_00105">
    <property type="entry name" value="GreA_GreB"/>
    <property type="match status" value="1"/>
</dbReference>
<dbReference type="GO" id="GO:0003677">
    <property type="term" value="F:DNA binding"/>
    <property type="evidence" value="ECO:0007669"/>
    <property type="project" value="UniProtKB-UniRule"/>
</dbReference>
<evidence type="ECO:0000256" key="6">
    <source>
        <dbReference type="ARBA" id="ARBA00023163"/>
    </source>
</evidence>
<dbReference type="GO" id="GO:0003746">
    <property type="term" value="F:translation elongation factor activity"/>
    <property type="evidence" value="ECO:0007669"/>
    <property type="project" value="UniProtKB-KW"/>
</dbReference>
<keyword evidence="3 9" id="KW-0805">Transcription regulation</keyword>
<evidence type="ECO:0000256" key="2">
    <source>
        <dbReference type="ARBA" id="ARBA00013729"/>
    </source>
</evidence>
<evidence type="ECO:0000313" key="14">
    <source>
        <dbReference type="Proteomes" id="UP000199476"/>
    </source>
</evidence>
<comment type="similarity">
    <text evidence="1 9 10">Belongs to the GreA/GreB family.</text>
</comment>
<evidence type="ECO:0000256" key="8">
    <source>
        <dbReference type="ARBA" id="ARBA00030776"/>
    </source>
</evidence>
<evidence type="ECO:0000259" key="12">
    <source>
        <dbReference type="Pfam" id="PF03449"/>
    </source>
</evidence>
<dbReference type="NCBIfam" id="NF001261">
    <property type="entry name" value="PRK00226.1-2"/>
    <property type="match status" value="1"/>
</dbReference>
<evidence type="ECO:0000256" key="1">
    <source>
        <dbReference type="ARBA" id="ARBA00008213"/>
    </source>
</evidence>
<keyword evidence="6 9" id="KW-0804">Transcription</keyword>
<evidence type="ECO:0000256" key="10">
    <source>
        <dbReference type="RuleBase" id="RU000556"/>
    </source>
</evidence>
<dbReference type="Gene3D" id="1.10.287.180">
    <property type="entry name" value="Transcription elongation factor, GreA/GreB, N-terminal domain"/>
    <property type="match status" value="1"/>
</dbReference>
<dbReference type="PANTHER" id="PTHR30437">
    <property type="entry name" value="TRANSCRIPTION ELONGATION FACTOR GREA"/>
    <property type="match status" value="1"/>
</dbReference>
<proteinExistence type="inferred from homology"/>
<dbReference type="Proteomes" id="UP000199476">
    <property type="component" value="Unassembled WGS sequence"/>
</dbReference>
<dbReference type="InterPro" id="IPR036805">
    <property type="entry name" value="Tscrpt_elong_fac_GreA/B_N_sf"/>
</dbReference>
<dbReference type="Pfam" id="PF01272">
    <property type="entry name" value="GreA_GreB"/>
    <property type="match status" value="1"/>
</dbReference>
<dbReference type="PANTHER" id="PTHR30437:SF4">
    <property type="entry name" value="TRANSCRIPTION ELONGATION FACTOR GREA"/>
    <property type="match status" value="1"/>
</dbReference>
<dbReference type="EMBL" id="FNGO01000032">
    <property type="protein sequence ID" value="SDM39816.1"/>
    <property type="molecule type" value="Genomic_DNA"/>
</dbReference>
<dbReference type="RefSeq" id="WP_089762077.1">
    <property type="nucleotide sequence ID" value="NZ_FNGO01000032.1"/>
</dbReference>
<dbReference type="PROSITE" id="PS00830">
    <property type="entry name" value="GREAB_2"/>
    <property type="match status" value="1"/>
</dbReference>
<sequence>MSDNEVLLTEEGYEKLEDELKHLKEVKRKEVAEKIKVARDFGDISENAEYDEAKNEQAFIEGRIKKLENMLDKAEVVKQDEINDHTVNVGNSVELEELDNGEVYEYTLVGSAEADPLNHKISNESPIGQSVIGKSIGDEVEVETPEDTVRYRIISIRT</sequence>
<keyword evidence="14" id="KW-1185">Reference proteome</keyword>
<dbReference type="SUPFAM" id="SSF54534">
    <property type="entry name" value="FKBP-like"/>
    <property type="match status" value="1"/>
</dbReference>
<feature type="domain" description="Transcription elongation factor GreA/GreB C-terminal" evidence="11">
    <location>
        <begin position="85"/>
        <end position="157"/>
    </location>
</feature>
<dbReference type="OrthoDB" id="9808774at2"/>
<dbReference type="GO" id="GO:0070063">
    <property type="term" value="F:RNA polymerase binding"/>
    <property type="evidence" value="ECO:0007669"/>
    <property type="project" value="InterPro"/>
</dbReference>
<evidence type="ECO:0000259" key="11">
    <source>
        <dbReference type="Pfam" id="PF01272"/>
    </source>
</evidence>
<protein>
    <recommendedName>
        <fullName evidence="2 9">Transcription elongation factor GreA</fullName>
    </recommendedName>
    <alternativeName>
        <fullName evidence="8 9">Transcript cleavage factor GreA</fullName>
    </alternativeName>
</protein>
<comment type="function">
    <text evidence="7 9 10">Necessary for efficient RNA polymerase transcription elongation past template-encoded arresting sites. The arresting sites in DNA have the property of trapping a certain fraction of elongating RNA polymerases that pass through, resulting in locked ternary complexes. Cleavage of the nascent transcript by cleavage factors such as GreA or GreB allows the resumption of elongation from the new 3'terminus. GreA releases sequences of 2 to 3 nucleotides.</text>
</comment>
<feature type="domain" description="Transcription elongation factor GreA/GreB N-terminal" evidence="12">
    <location>
        <begin position="7"/>
        <end position="76"/>
    </location>
</feature>
<name>A0A1G9SWJ8_9FIRM</name>
<evidence type="ECO:0000256" key="3">
    <source>
        <dbReference type="ARBA" id="ARBA00023015"/>
    </source>
</evidence>
<feature type="coiled-coil region" evidence="9">
    <location>
        <begin position="6"/>
        <end position="84"/>
    </location>
</feature>
<dbReference type="FunFam" id="1.10.287.180:FF:000001">
    <property type="entry name" value="Transcription elongation factor GreA"/>
    <property type="match status" value="1"/>
</dbReference>
<keyword evidence="5 9" id="KW-0238">DNA-binding</keyword>
<dbReference type="FunFam" id="3.10.50.30:FF:000001">
    <property type="entry name" value="Transcription elongation factor GreA"/>
    <property type="match status" value="1"/>
</dbReference>
<dbReference type="AlphaFoldDB" id="A0A1G9SWJ8"/>
<gene>
    <name evidence="9" type="primary">greA</name>
    <name evidence="13" type="ORF">SAMN04488692_1322</name>
</gene>
<dbReference type="InterPro" id="IPR006359">
    <property type="entry name" value="Tscrpt_elong_fac_GreA"/>
</dbReference>
<evidence type="ECO:0000256" key="9">
    <source>
        <dbReference type="HAMAP-Rule" id="MF_00105"/>
    </source>
</evidence>
<dbReference type="InterPro" id="IPR028624">
    <property type="entry name" value="Tscrpt_elong_fac_GreA/B"/>
</dbReference>
<dbReference type="GO" id="GO:0006354">
    <property type="term" value="P:DNA-templated transcription elongation"/>
    <property type="evidence" value="ECO:0007669"/>
    <property type="project" value="TreeGrafter"/>
</dbReference>
<accession>A0A1G9SWJ8</accession>
<keyword evidence="13" id="KW-0251">Elongation factor</keyword>
<keyword evidence="13" id="KW-0648">Protein biosynthesis</keyword>
<evidence type="ECO:0000256" key="7">
    <source>
        <dbReference type="ARBA" id="ARBA00024916"/>
    </source>
</evidence>
<dbReference type="NCBIfam" id="TIGR01462">
    <property type="entry name" value="greA"/>
    <property type="match status" value="1"/>
</dbReference>